<sequence length="364" mass="40502">MTPVPSRGSDNDYRLFDFEHSMAFNVTLRQSGRQFQVEQDEPVLTAALRQGIGLPYGCKNGACGSCKGTVVSGEIEQRSHSSSALSNDEKTRGMALFCCATACSDLEVDIREVAGVGDVQVKKLPCRVNAIERKADDVVVLKLQLPANERLQYLAGQYLEFILKDGKRRSYSMASAPHTEGPIELHIRHMPGGAFTDHVFNAMKERDILRFEAPLGTFFLREESDKPIVLLASGTGFAPLKAIVEHAVFKNLDRPMTLYWGARRKKDLYLLDLAEQWAREIPNFKFVPVLSEPDASDAWTGRVGFVHRAVVEDLPDLSAYQVYACGAPVMVESAQRDFTQHHRLPEDEFYADSFTSAADLANPV</sequence>
<accession>A0A1M6JGY2</accession>
<dbReference type="CDD" id="cd00207">
    <property type="entry name" value="fer2"/>
    <property type="match status" value="1"/>
</dbReference>
<dbReference type="InterPro" id="IPR001433">
    <property type="entry name" value="OxRdtase_FAD/NAD-bd"/>
</dbReference>
<dbReference type="InterPro" id="IPR012675">
    <property type="entry name" value="Beta-grasp_dom_sf"/>
</dbReference>
<dbReference type="PRINTS" id="PR00410">
    <property type="entry name" value="PHEHYDRXLASE"/>
</dbReference>
<dbReference type="InterPro" id="IPR050415">
    <property type="entry name" value="MRET"/>
</dbReference>
<dbReference type="InterPro" id="IPR017927">
    <property type="entry name" value="FAD-bd_FR_type"/>
</dbReference>
<proteinExistence type="predicted"/>
<dbReference type="SUPFAM" id="SSF52343">
    <property type="entry name" value="Ferredoxin reductase-like, C-terminal NADP-linked domain"/>
    <property type="match status" value="1"/>
</dbReference>
<evidence type="ECO:0000256" key="2">
    <source>
        <dbReference type="ARBA" id="ARBA00022714"/>
    </source>
</evidence>
<reference evidence="6 7" key="1">
    <citation type="submission" date="2016-11" db="EMBL/GenBank/DDBJ databases">
        <authorList>
            <person name="Jaros S."/>
            <person name="Januszkiewicz K."/>
            <person name="Wedrychowicz H."/>
        </authorList>
    </citation>
    <scope>NUCLEOTIDE SEQUENCE [LARGE SCALE GENOMIC DNA]</scope>
    <source>
        <strain evidence="6 7">LMG 20594</strain>
    </source>
</reference>
<organism evidence="6 7">
    <name type="scientific">Paraburkholderia terricola</name>
    <dbReference type="NCBI Taxonomy" id="169427"/>
    <lineage>
        <taxon>Bacteria</taxon>
        <taxon>Pseudomonadati</taxon>
        <taxon>Pseudomonadota</taxon>
        <taxon>Betaproteobacteria</taxon>
        <taxon>Burkholderiales</taxon>
        <taxon>Burkholderiaceae</taxon>
        <taxon>Paraburkholderia</taxon>
    </lineage>
</organism>
<dbReference type="Pfam" id="PF00970">
    <property type="entry name" value="FAD_binding_6"/>
    <property type="match status" value="1"/>
</dbReference>
<dbReference type="GO" id="GO:0051537">
    <property type="term" value="F:2 iron, 2 sulfur cluster binding"/>
    <property type="evidence" value="ECO:0007669"/>
    <property type="project" value="UniProtKB-KW"/>
</dbReference>
<keyword evidence="2" id="KW-0479">Metal-binding</keyword>
<keyword evidence="2" id="KW-0001">2Fe-2S</keyword>
<dbReference type="Pfam" id="PF00111">
    <property type="entry name" value="Fer2"/>
    <property type="match status" value="1"/>
</dbReference>
<dbReference type="InterPro" id="IPR036010">
    <property type="entry name" value="2Fe-2S_ferredoxin-like_sf"/>
</dbReference>
<evidence type="ECO:0000259" key="5">
    <source>
        <dbReference type="PROSITE" id="PS51384"/>
    </source>
</evidence>
<dbReference type="STRING" id="169427.SAMN05192548_1002111"/>
<dbReference type="PROSITE" id="PS51384">
    <property type="entry name" value="FAD_FR"/>
    <property type="match status" value="1"/>
</dbReference>
<dbReference type="AlphaFoldDB" id="A0A1M6JGY2"/>
<protein>
    <submittedName>
        <fullName evidence="6">CDP-4-dehydro-6-deoxyglucose reductase</fullName>
    </submittedName>
</protein>
<evidence type="ECO:0000313" key="7">
    <source>
        <dbReference type="Proteomes" id="UP000184395"/>
    </source>
</evidence>
<dbReference type="InterPro" id="IPR039261">
    <property type="entry name" value="FNR_nucleotide-bd"/>
</dbReference>
<dbReference type="PROSITE" id="PS51085">
    <property type="entry name" value="2FE2S_FER_2"/>
    <property type="match status" value="1"/>
</dbReference>
<dbReference type="Gene3D" id="3.40.50.80">
    <property type="entry name" value="Nucleotide-binding domain of ferredoxin-NADP reductase (FNR) module"/>
    <property type="match status" value="1"/>
</dbReference>
<evidence type="ECO:0000259" key="4">
    <source>
        <dbReference type="PROSITE" id="PS51085"/>
    </source>
</evidence>
<feature type="domain" description="FAD-binding FR-type" evidence="5">
    <location>
        <begin position="121"/>
        <end position="221"/>
    </location>
</feature>
<comment type="cofactor">
    <cofactor evidence="1">
        <name>FAD</name>
        <dbReference type="ChEBI" id="CHEBI:57692"/>
    </cofactor>
</comment>
<dbReference type="InterPro" id="IPR001041">
    <property type="entry name" value="2Fe-2S_ferredoxin-type"/>
</dbReference>
<dbReference type="InterPro" id="IPR006058">
    <property type="entry name" value="2Fe2S_fd_BS"/>
</dbReference>
<dbReference type="Gene3D" id="3.10.20.30">
    <property type="match status" value="1"/>
</dbReference>
<dbReference type="PANTHER" id="PTHR47354">
    <property type="entry name" value="NADH OXIDOREDUCTASE HCR"/>
    <property type="match status" value="1"/>
</dbReference>
<evidence type="ECO:0000313" key="6">
    <source>
        <dbReference type="EMBL" id="SHJ45921.1"/>
    </source>
</evidence>
<gene>
    <name evidence="6" type="ORF">SAMN05192548_1002111</name>
</gene>
<dbReference type="InterPro" id="IPR008333">
    <property type="entry name" value="Cbr1-like_FAD-bd_dom"/>
</dbReference>
<dbReference type="InterPro" id="IPR017938">
    <property type="entry name" value="Riboflavin_synthase-like_b-brl"/>
</dbReference>
<dbReference type="EMBL" id="FRAB01000002">
    <property type="protein sequence ID" value="SHJ45921.1"/>
    <property type="molecule type" value="Genomic_DNA"/>
</dbReference>
<dbReference type="SUPFAM" id="SSF54292">
    <property type="entry name" value="2Fe-2S ferredoxin-like"/>
    <property type="match status" value="1"/>
</dbReference>
<feature type="domain" description="2Fe-2S ferredoxin-type" evidence="4">
    <location>
        <begin position="24"/>
        <end position="114"/>
    </location>
</feature>
<dbReference type="Pfam" id="PF00175">
    <property type="entry name" value="NAD_binding_1"/>
    <property type="match status" value="1"/>
</dbReference>
<dbReference type="PRINTS" id="PR00371">
    <property type="entry name" value="FPNCR"/>
</dbReference>
<comment type="cofactor">
    <cofactor evidence="3">
        <name>[2Fe-2S] cluster</name>
        <dbReference type="ChEBI" id="CHEBI:190135"/>
    </cofactor>
</comment>
<dbReference type="InterPro" id="IPR001709">
    <property type="entry name" value="Flavoprot_Pyr_Nucl_cyt_Rdtase"/>
</dbReference>
<dbReference type="PROSITE" id="PS00197">
    <property type="entry name" value="2FE2S_FER_1"/>
    <property type="match status" value="1"/>
</dbReference>
<evidence type="ECO:0000256" key="3">
    <source>
        <dbReference type="ARBA" id="ARBA00034078"/>
    </source>
</evidence>
<keyword evidence="2" id="KW-0408">Iron</keyword>
<name>A0A1M6JGY2_9BURK</name>
<dbReference type="SUPFAM" id="SSF63380">
    <property type="entry name" value="Riboflavin synthase domain-like"/>
    <property type="match status" value="1"/>
</dbReference>
<dbReference type="Gene3D" id="2.40.30.10">
    <property type="entry name" value="Translation factors"/>
    <property type="match status" value="1"/>
</dbReference>
<keyword evidence="2" id="KW-0411">Iron-sulfur</keyword>
<dbReference type="PANTHER" id="PTHR47354:SF5">
    <property type="entry name" value="PROTEIN RFBI"/>
    <property type="match status" value="1"/>
</dbReference>
<dbReference type="CDD" id="cd06189">
    <property type="entry name" value="flavin_oxioreductase"/>
    <property type="match status" value="1"/>
</dbReference>
<dbReference type="GO" id="GO:0016491">
    <property type="term" value="F:oxidoreductase activity"/>
    <property type="evidence" value="ECO:0007669"/>
    <property type="project" value="InterPro"/>
</dbReference>
<evidence type="ECO:0000256" key="1">
    <source>
        <dbReference type="ARBA" id="ARBA00001974"/>
    </source>
</evidence>
<dbReference type="Proteomes" id="UP000184395">
    <property type="component" value="Unassembled WGS sequence"/>
</dbReference>